<proteinExistence type="predicted"/>
<evidence type="ECO:0000256" key="4">
    <source>
        <dbReference type="ARBA" id="ARBA00022989"/>
    </source>
</evidence>
<feature type="transmembrane region" description="Helical" evidence="6">
    <location>
        <begin position="118"/>
        <end position="138"/>
    </location>
</feature>
<dbReference type="InParanoid" id="A0A0C2X4P8"/>
<evidence type="ECO:0000256" key="2">
    <source>
        <dbReference type="ARBA" id="ARBA00022692"/>
    </source>
</evidence>
<dbReference type="PANTHER" id="PTHR14969">
    <property type="entry name" value="SPHINGOSINE-1-PHOSPHATE PHOSPHOHYDROLASE"/>
    <property type="match status" value="1"/>
</dbReference>
<feature type="transmembrane region" description="Helical" evidence="6">
    <location>
        <begin position="150"/>
        <end position="171"/>
    </location>
</feature>
<dbReference type="InterPro" id="IPR039667">
    <property type="entry name" value="Dolichyldiphosphatase_PAP2"/>
</dbReference>
<dbReference type="STRING" id="946122.A0A0C2X4P8"/>
<dbReference type="HOGENOM" id="CLU_074922_0_0_1"/>
<dbReference type="Proteomes" id="UP000054549">
    <property type="component" value="Unassembled WGS sequence"/>
</dbReference>
<keyword evidence="4 6" id="KW-1133">Transmembrane helix</keyword>
<evidence type="ECO:0000256" key="1">
    <source>
        <dbReference type="ARBA" id="ARBA00004141"/>
    </source>
</evidence>
<dbReference type="EMBL" id="KN818226">
    <property type="protein sequence ID" value="KIL69237.1"/>
    <property type="molecule type" value="Genomic_DNA"/>
</dbReference>
<name>A0A0C2X4P8_AMAMK</name>
<dbReference type="CDD" id="cd03382">
    <property type="entry name" value="PAP2_dolichyldiphosphatase"/>
    <property type="match status" value="1"/>
</dbReference>
<evidence type="ECO:0000313" key="8">
    <source>
        <dbReference type="EMBL" id="KIL69237.1"/>
    </source>
</evidence>
<dbReference type="InterPro" id="IPR000326">
    <property type="entry name" value="PAP2/HPO"/>
</dbReference>
<evidence type="ECO:0000259" key="7">
    <source>
        <dbReference type="SMART" id="SM00014"/>
    </source>
</evidence>
<organism evidence="8 9">
    <name type="scientific">Amanita muscaria (strain Koide BX008)</name>
    <dbReference type="NCBI Taxonomy" id="946122"/>
    <lineage>
        <taxon>Eukaryota</taxon>
        <taxon>Fungi</taxon>
        <taxon>Dikarya</taxon>
        <taxon>Basidiomycota</taxon>
        <taxon>Agaricomycotina</taxon>
        <taxon>Agaricomycetes</taxon>
        <taxon>Agaricomycetidae</taxon>
        <taxon>Agaricales</taxon>
        <taxon>Pluteineae</taxon>
        <taxon>Amanitaceae</taxon>
        <taxon>Amanita</taxon>
    </lineage>
</organism>
<feature type="domain" description="Phosphatidic acid phosphatase type 2/haloperoxidase" evidence="7">
    <location>
        <begin position="45"/>
        <end position="165"/>
    </location>
</feature>
<keyword evidence="5 6" id="KW-0472">Membrane</keyword>
<evidence type="ECO:0000313" key="9">
    <source>
        <dbReference type="Proteomes" id="UP000054549"/>
    </source>
</evidence>
<keyword evidence="3" id="KW-0378">Hydrolase</keyword>
<evidence type="ECO:0000256" key="6">
    <source>
        <dbReference type="SAM" id="Phobius"/>
    </source>
</evidence>
<evidence type="ECO:0000256" key="3">
    <source>
        <dbReference type="ARBA" id="ARBA00022801"/>
    </source>
</evidence>
<dbReference type="SUPFAM" id="SSF48317">
    <property type="entry name" value="Acid phosphatase/Vanadium-dependent haloperoxidase"/>
    <property type="match status" value="1"/>
</dbReference>
<dbReference type="AlphaFoldDB" id="A0A0C2X4P8"/>
<dbReference type="Gene3D" id="1.20.144.10">
    <property type="entry name" value="Phosphatidic acid phosphatase type 2/haloperoxidase"/>
    <property type="match status" value="1"/>
</dbReference>
<dbReference type="GO" id="GO:0042392">
    <property type="term" value="F:sphingosine-1-phosphate phosphatase activity"/>
    <property type="evidence" value="ECO:0007669"/>
    <property type="project" value="TreeGrafter"/>
</dbReference>
<sequence>MAVLELTYVLYDDSSWLSLVLALVTLSPILLMASYAALAVYTREYIILVMWTGQFANEGLNYVLKHVIKQDRPDEKLGDGYGFPSSHSQYMAYFSAFLICHLYFRHRFSSTGSTILDALGRFLVYLFLVFWAGAVAYSRYYLEYHNEHQILWGLAIGAAVGVALYVLAELVPTRRPLSMLGQFKTFLIINPVSTWFQLRDGWAVWSDGGHEEEWVRWRIRWEQQRKRVLEKRKA</sequence>
<keyword evidence="2 6" id="KW-0812">Transmembrane</keyword>
<accession>A0A0C2X4P8</accession>
<dbReference type="OrthoDB" id="302705at2759"/>
<dbReference type="SMART" id="SM00014">
    <property type="entry name" value="acidPPc"/>
    <property type="match status" value="1"/>
</dbReference>
<dbReference type="GO" id="GO:0016020">
    <property type="term" value="C:membrane"/>
    <property type="evidence" value="ECO:0007669"/>
    <property type="project" value="UniProtKB-SubCell"/>
</dbReference>
<gene>
    <name evidence="8" type="ORF">M378DRAFT_771177</name>
</gene>
<dbReference type="PANTHER" id="PTHR14969:SF59">
    <property type="entry name" value="DOLICHYLDIPHOSPHATASE"/>
    <property type="match status" value="1"/>
</dbReference>
<feature type="transmembrane region" description="Helical" evidence="6">
    <location>
        <begin position="16"/>
        <end position="38"/>
    </location>
</feature>
<keyword evidence="9" id="KW-1185">Reference proteome</keyword>
<protein>
    <recommendedName>
        <fullName evidence="7">Phosphatidic acid phosphatase type 2/haloperoxidase domain-containing protein</fullName>
    </recommendedName>
</protein>
<comment type="subcellular location">
    <subcellularLocation>
        <location evidence="1">Membrane</location>
        <topology evidence="1">Multi-pass membrane protein</topology>
    </subcellularLocation>
</comment>
<reference evidence="8 9" key="1">
    <citation type="submission" date="2014-04" db="EMBL/GenBank/DDBJ databases">
        <title>Evolutionary Origins and Diversification of the Mycorrhizal Mutualists.</title>
        <authorList>
            <consortium name="DOE Joint Genome Institute"/>
            <consortium name="Mycorrhizal Genomics Consortium"/>
            <person name="Kohler A."/>
            <person name="Kuo A."/>
            <person name="Nagy L.G."/>
            <person name="Floudas D."/>
            <person name="Copeland A."/>
            <person name="Barry K.W."/>
            <person name="Cichocki N."/>
            <person name="Veneault-Fourrey C."/>
            <person name="LaButti K."/>
            <person name="Lindquist E.A."/>
            <person name="Lipzen A."/>
            <person name="Lundell T."/>
            <person name="Morin E."/>
            <person name="Murat C."/>
            <person name="Riley R."/>
            <person name="Ohm R."/>
            <person name="Sun H."/>
            <person name="Tunlid A."/>
            <person name="Henrissat B."/>
            <person name="Grigoriev I.V."/>
            <person name="Hibbett D.S."/>
            <person name="Martin F."/>
        </authorList>
    </citation>
    <scope>NUCLEOTIDE SEQUENCE [LARGE SCALE GENOMIC DNA]</scope>
    <source>
        <strain evidence="8 9">Koide BX008</strain>
    </source>
</reference>
<evidence type="ECO:0000256" key="5">
    <source>
        <dbReference type="ARBA" id="ARBA00023136"/>
    </source>
</evidence>
<dbReference type="InterPro" id="IPR036938">
    <property type="entry name" value="PAP2/HPO_sf"/>
</dbReference>
<dbReference type="Pfam" id="PF01569">
    <property type="entry name" value="PAP2"/>
    <property type="match status" value="1"/>
</dbReference>
<dbReference type="UniPathway" id="UPA00378"/>